<dbReference type="RefSeq" id="WP_407051086.1">
    <property type="nucleotide sequence ID" value="NZ_CP158568.1"/>
</dbReference>
<evidence type="ECO:0000256" key="3">
    <source>
        <dbReference type="ARBA" id="ARBA00022692"/>
    </source>
</evidence>
<proteinExistence type="predicted"/>
<dbReference type="AlphaFoldDB" id="A0AAU7XFZ8"/>
<protein>
    <submittedName>
        <fullName evidence="7">LysE family transporter</fullName>
    </submittedName>
</protein>
<evidence type="ECO:0000313" key="7">
    <source>
        <dbReference type="EMBL" id="XBY45989.1"/>
    </source>
</evidence>
<keyword evidence="2" id="KW-1003">Cell membrane</keyword>
<evidence type="ECO:0000256" key="2">
    <source>
        <dbReference type="ARBA" id="ARBA00022475"/>
    </source>
</evidence>
<keyword evidence="5 6" id="KW-0472">Membrane</keyword>
<evidence type="ECO:0000256" key="6">
    <source>
        <dbReference type="SAM" id="Phobius"/>
    </source>
</evidence>
<dbReference type="Pfam" id="PF01810">
    <property type="entry name" value="LysE"/>
    <property type="match status" value="1"/>
</dbReference>
<organism evidence="7">
    <name type="scientific">Methyloraptor flagellatus</name>
    <dbReference type="NCBI Taxonomy" id="3162530"/>
    <lineage>
        <taxon>Bacteria</taxon>
        <taxon>Pseudomonadati</taxon>
        <taxon>Pseudomonadota</taxon>
        <taxon>Alphaproteobacteria</taxon>
        <taxon>Hyphomicrobiales</taxon>
        <taxon>Ancalomicrobiaceae</taxon>
        <taxon>Methyloraptor</taxon>
    </lineage>
</organism>
<dbReference type="InterPro" id="IPR001123">
    <property type="entry name" value="LeuE-type"/>
</dbReference>
<keyword evidence="4 6" id="KW-1133">Transmembrane helix</keyword>
<gene>
    <name evidence="7" type="ORF">ABS361_07070</name>
</gene>
<feature type="transmembrane region" description="Helical" evidence="6">
    <location>
        <begin position="6"/>
        <end position="28"/>
    </location>
</feature>
<evidence type="ECO:0000256" key="1">
    <source>
        <dbReference type="ARBA" id="ARBA00004651"/>
    </source>
</evidence>
<feature type="transmembrane region" description="Helical" evidence="6">
    <location>
        <begin position="123"/>
        <end position="142"/>
    </location>
</feature>
<sequence length="211" mass="21635">MTLWLFLEAVVAGIIYVIVPGPATLAVLGLSASHGRGRAALFLAAHFAGDVVWSVLALAALLGASRLGPELFHLLGLACGGYLIYVGVQAIRTRRGAGGAAEAVGAASPLRTGLLFGLTNPKAYPFALAMFGALAVEVGGGIALREAVFLLIGTSLGIAMGGFFTIYWTGLAPISRLFGRFRVGLVRAAGVLFVLIGAKTAWDAAAALRRG</sequence>
<dbReference type="KEGG" id="mflg:ABS361_07070"/>
<accession>A0AAU7XFZ8</accession>
<dbReference type="GO" id="GO:0005886">
    <property type="term" value="C:plasma membrane"/>
    <property type="evidence" value="ECO:0007669"/>
    <property type="project" value="UniProtKB-SubCell"/>
</dbReference>
<dbReference type="GO" id="GO:0015171">
    <property type="term" value="F:amino acid transmembrane transporter activity"/>
    <property type="evidence" value="ECO:0007669"/>
    <property type="project" value="TreeGrafter"/>
</dbReference>
<keyword evidence="3 6" id="KW-0812">Transmembrane</keyword>
<dbReference type="PANTHER" id="PTHR30086">
    <property type="entry name" value="ARGININE EXPORTER PROTEIN ARGO"/>
    <property type="match status" value="1"/>
</dbReference>
<evidence type="ECO:0000256" key="5">
    <source>
        <dbReference type="ARBA" id="ARBA00023136"/>
    </source>
</evidence>
<feature type="transmembrane region" description="Helical" evidence="6">
    <location>
        <begin position="71"/>
        <end position="88"/>
    </location>
</feature>
<name>A0AAU7XFZ8_9HYPH</name>
<feature type="transmembrane region" description="Helical" evidence="6">
    <location>
        <begin position="148"/>
        <end position="169"/>
    </location>
</feature>
<feature type="transmembrane region" description="Helical" evidence="6">
    <location>
        <begin position="181"/>
        <end position="202"/>
    </location>
</feature>
<feature type="transmembrane region" description="Helical" evidence="6">
    <location>
        <begin position="40"/>
        <end position="65"/>
    </location>
</feature>
<dbReference type="EMBL" id="CP158568">
    <property type="protein sequence ID" value="XBY45989.1"/>
    <property type="molecule type" value="Genomic_DNA"/>
</dbReference>
<comment type="subcellular location">
    <subcellularLocation>
        <location evidence="1">Cell membrane</location>
        <topology evidence="1">Multi-pass membrane protein</topology>
    </subcellularLocation>
</comment>
<dbReference type="PANTHER" id="PTHR30086:SF20">
    <property type="entry name" value="ARGININE EXPORTER PROTEIN ARGO-RELATED"/>
    <property type="match status" value="1"/>
</dbReference>
<evidence type="ECO:0000256" key="4">
    <source>
        <dbReference type="ARBA" id="ARBA00022989"/>
    </source>
</evidence>
<reference evidence="7" key="1">
    <citation type="submission" date="2024-06" db="EMBL/GenBank/DDBJ databases">
        <title>Methylostella associata gen. nov., sp. nov., a novel Ancalomicrobiaceae-affiliated facultatively methylotrophic bacteria that feed on methanotrophs of the genus Methylococcus.</title>
        <authorList>
            <person name="Saltykova V."/>
            <person name="Danilova O.V."/>
            <person name="Oshkin I.Y."/>
            <person name="Belova S.E."/>
            <person name="Pimenov N.V."/>
            <person name="Dedysh S.N."/>
        </authorList>
    </citation>
    <scope>NUCLEOTIDE SEQUENCE</scope>
    <source>
        <strain evidence="7">S20</strain>
    </source>
</reference>